<feature type="transmembrane region" description="Helical" evidence="7">
    <location>
        <begin position="174"/>
        <end position="194"/>
    </location>
</feature>
<evidence type="ECO:0000256" key="3">
    <source>
        <dbReference type="ARBA" id="ARBA00022692"/>
    </source>
</evidence>
<keyword evidence="4" id="KW-0029">Amino-acid transport</keyword>
<sequence>MLHTAPHQPDAPPAPSLTEEGYHRGLGKRQIQMISIGGAIGTGLFLGAGSRLQQVGPSLALVYLVCGIFAFLMLRALGELVMHRPTSGSFVSYAREFLGPKASFVAGAMAFFNWAMTGIVDITAVALYMHFWGTFAVVPQWVFALFALLLITGMNMIGVRWFGELEFWFSLIKVAALALFLVVGAVILGLRIPVGGETTGLHLITQNGGLFPHGILPSLVLVQGVIFAYSAIELIGTAAGECRDVHSVLPKAINAVIWRIALFYVGTVTLLVLLLPWHAYHAGVSPFVTFFERLGVPGIDTVMNIVVLTAALSSLNSGLYSTGRVLRALALDGSAPRFLTYMNARSVPSAAILMTVSIYLVGVVLNYFLPTQIFEIVLNMASLGILSTWSFIVLCQIKLRKAINRGDLPATSFPMPWAPVSSWLTLAFFAGVLVLMAFDYPNGTWTICCIPLLAVLLTIGWKLARHTPDADATLPPPTMPSIMLTEDFLEHPIKPGPADTPPATPRKP</sequence>
<accession>A0ABT3Q7S7</accession>
<evidence type="ECO:0000259" key="8">
    <source>
        <dbReference type="Pfam" id="PF00324"/>
    </source>
</evidence>
<feature type="transmembrane region" description="Helical" evidence="7">
    <location>
        <begin position="417"/>
        <end position="438"/>
    </location>
</feature>
<feature type="transmembrane region" description="Helical" evidence="7">
    <location>
        <begin position="60"/>
        <end position="81"/>
    </location>
</feature>
<feature type="transmembrane region" description="Helical" evidence="7">
    <location>
        <begin position="141"/>
        <end position="162"/>
    </location>
</feature>
<evidence type="ECO:0000256" key="5">
    <source>
        <dbReference type="ARBA" id="ARBA00022989"/>
    </source>
</evidence>
<gene>
    <name evidence="9" type="ORF">OQ252_08015</name>
</gene>
<reference evidence="9 10" key="1">
    <citation type="submission" date="2022-11" db="EMBL/GenBank/DDBJ databases">
        <title>Genome sequencing of Acetobacter type strain.</title>
        <authorList>
            <person name="Heo J."/>
            <person name="Lee D."/>
            <person name="Han B.-H."/>
            <person name="Hong S.-B."/>
            <person name="Kwon S.-W."/>
        </authorList>
    </citation>
    <scope>NUCLEOTIDE SEQUENCE [LARGE SCALE GENOMIC DNA]</scope>
    <source>
        <strain evidence="9 10">KACC 21251</strain>
    </source>
</reference>
<dbReference type="Proteomes" id="UP001526446">
    <property type="component" value="Unassembled WGS sequence"/>
</dbReference>
<evidence type="ECO:0000313" key="10">
    <source>
        <dbReference type="Proteomes" id="UP001526446"/>
    </source>
</evidence>
<feature type="transmembrane region" description="Helical" evidence="7">
    <location>
        <begin position="376"/>
        <end position="397"/>
    </location>
</feature>
<evidence type="ECO:0000256" key="6">
    <source>
        <dbReference type="ARBA" id="ARBA00023136"/>
    </source>
</evidence>
<feature type="transmembrane region" description="Helical" evidence="7">
    <location>
        <begin position="347"/>
        <end position="370"/>
    </location>
</feature>
<keyword evidence="6 7" id="KW-0472">Membrane</keyword>
<protein>
    <submittedName>
        <fullName evidence="9">Amino acid permease</fullName>
    </submittedName>
</protein>
<keyword evidence="3 7" id="KW-0812">Transmembrane</keyword>
<dbReference type="PIRSF" id="PIRSF006060">
    <property type="entry name" value="AA_transporter"/>
    <property type="match status" value="1"/>
</dbReference>
<evidence type="ECO:0000256" key="7">
    <source>
        <dbReference type="SAM" id="Phobius"/>
    </source>
</evidence>
<dbReference type="PANTHER" id="PTHR43495">
    <property type="entry name" value="GABA PERMEASE"/>
    <property type="match status" value="1"/>
</dbReference>
<comment type="subcellular location">
    <subcellularLocation>
        <location evidence="1">Membrane</location>
        <topology evidence="1">Multi-pass membrane protein</topology>
    </subcellularLocation>
</comment>
<dbReference type="InterPro" id="IPR004841">
    <property type="entry name" value="AA-permease/SLC12A_dom"/>
</dbReference>
<feature type="domain" description="Amino acid permease/ SLC12A" evidence="8">
    <location>
        <begin position="31"/>
        <end position="461"/>
    </location>
</feature>
<feature type="transmembrane region" description="Helical" evidence="7">
    <location>
        <begin position="102"/>
        <end position="129"/>
    </location>
</feature>
<comment type="caution">
    <text evidence="9">The sequence shown here is derived from an EMBL/GenBank/DDBJ whole genome shotgun (WGS) entry which is preliminary data.</text>
</comment>
<name>A0ABT3Q7S7_9PROT</name>
<dbReference type="EMBL" id="JAPIUX010000006">
    <property type="protein sequence ID" value="MCX2561336.1"/>
    <property type="molecule type" value="Genomic_DNA"/>
</dbReference>
<dbReference type="Gene3D" id="1.20.1740.10">
    <property type="entry name" value="Amino acid/polyamine transporter I"/>
    <property type="match status" value="1"/>
</dbReference>
<evidence type="ECO:0000256" key="1">
    <source>
        <dbReference type="ARBA" id="ARBA00004141"/>
    </source>
</evidence>
<evidence type="ECO:0000313" key="9">
    <source>
        <dbReference type="EMBL" id="MCX2561336.1"/>
    </source>
</evidence>
<proteinExistence type="predicted"/>
<dbReference type="RefSeq" id="WP_166121752.1">
    <property type="nucleotide sequence ID" value="NZ_JAPIUX010000006.1"/>
</dbReference>
<feature type="transmembrane region" description="Helical" evidence="7">
    <location>
        <begin position="256"/>
        <end position="279"/>
    </location>
</feature>
<keyword evidence="5 7" id="KW-1133">Transmembrane helix</keyword>
<evidence type="ECO:0000256" key="2">
    <source>
        <dbReference type="ARBA" id="ARBA00022448"/>
    </source>
</evidence>
<dbReference type="Pfam" id="PF00324">
    <property type="entry name" value="AA_permease"/>
    <property type="match status" value="1"/>
</dbReference>
<feature type="transmembrane region" description="Helical" evidence="7">
    <location>
        <begin position="299"/>
        <end position="319"/>
    </location>
</feature>
<dbReference type="PANTHER" id="PTHR43495:SF1">
    <property type="entry name" value="L-ASPARAGINE PERMEASE"/>
    <property type="match status" value="1"/>
</dbReference>
<feature type="transmembrane region" description="Helical" evidence="7">
    <location>
        <begin position="214"/>
        <end position="235"/>
    </location>
</feature>
<keyword evidence="2" id="KW-0813">Transport</keyword>
<feature type="transmembrane region" description="Helical" evidence="7">
    <location>
        <begin position="444"/>
        <end position="464"/>
    </location>
</feature>
<organism evidence="9 10">
    <name type="scientific">Acetobacter farinalis</name>
    <dbReference type="NCBI Taxonomy" id="1260984"/>
    <lineage>
        <taxon>Bacteria</taxon>
        <taxon>Pseudomonadati</taxon>
        <taxon>Pseudomonadota</taxon>
        <taxon>Alphaproteobacteria</taxon>
        <taxon>Acetobacterales</taxon>
        <taxon>Acetobacteraceae</taxon>
        <taxon>Acetobacter</taxon>
    </lineage>
</organism>
<evidence type="ECO:0000256" key="4">
    <source>
        <dbReference type="ARBA" id="ARBA00022970"/>
    </source>
</evidence>
<keyword evidence="10" id="KW-1185">Reference proteome</keyword>